<feature type="region of interest" description="Disordered" evidence="1">
    <location>
        <begin position="104"/>
        <end position="134"/>
    </location>
</feature>
<dbReference type="Proteomes" id="UP000638353">
    <property type="component" value="Unassembled WGS sequence"/>
</dbReference>
<organism evidence="2 3">
    <name type="scientific">Streptomyces finlayi</name>
    <dbReference type="NCBI Taxonomy" id="67296"/>
    <lineage>
        <taxon>Bacteria</taxon>
        <taxon>Bacillati</taxon>
        <taxon>Actinomycetota</taxon>
        <taxon>Actinomycetes</taxon>
        <taxon>Kitasatosporales</taxon>
        <taxon>Streptomycetaceae</taxon>
        <taxon>Streptomyces</taxon>
    </lineage>
</organism>
<proteinExistence type="predicted"/>
<feature type="compositionally biased region" description="Basic and acidic residues" evidence="1">
    <location>
        <begin position="113"/>
        <end position="134"/>
    </location>
</feature>
<gene>
    <name evidence="2" type="ORF">GCM10010334_35910</name>
</gene>
<accession>A0A919CAJ8</accession>
<evidence type="ECO:0000256" key="1">
    <source>
        <dbReference type="SAM" id="MobiDB-lite"/>
    </source>
</evidence>
<reference evidence="2" key="2">
    <citation type="submission" date="2020-09" db="EMBL/GenBank/DDBJ databases">
        <authorList>
            <person name="Sun Q."/>
            <person name="Ohkuma M."/>
        </authorList>
    </citation>
    <scope>NUCLEOTIDE SEQUENCE</scope>
    <source>
        <strain evidence="2">JCM 4637</strain>
    </source>
</reference>
<name>A0A919CAJ8_9ACTN</name>
<reference evidence="2" key="1">
    <citation type="journal article" date="2014" name="Int. J. Syst. Evol. Microbiol.">
        <title>Complete genome sequence of Corynebacterium casei LMG S-19264T (=DSM 44701T), isolated from a smear-ripened cheese.</title>
        <authorList>
            <consortium name="US DOE Joint Genome Institute (JGI-PGF)"/>
            <person name="Walter F."/>
            <person name="Albersmeier A."/>
            <person name="Kalinowski J."/>
            <person name="Ruckert C."/>
        </authorList>
    </citation>
    <scope>NUCLEOTIDE SEQUENCE</scope>
    <source>
        <strain evidence="2">JCM 4637</strain>
    </source>
</reference>
<sequence length="134" mass="15094">MRAPRARPWDRSLEPSRGLSRAAVTGLLRRRHRIPAAVVRDGRSRNGPPNRAMLNNHLEGCGVARMIRSVLMRSIRPLREERPKGAVRPCLRWEVPGRTLASGRFEDVPELPRPGREHVPYGATRRDTGKGQLG</sequence>
<comment type="caution">
    <text evidence="2">The sequence shown here is derived from an EMBL/GenBank/DDBJ whole genome shotgun (WGS) entry which is preliminary data.</text>
</comment>
<protein>
    <submittedName>
        <fullName evidence="2">Uncharacterized protein</fullName>
    </submittedName>
</protein>
<evidence type="ECO:0000313" key="2">
    <source>
        <dbReference type="EMBL" id="GHC95960.1"/>
    </source>
</evidence>
<evidence type="ECO:0000313" key="3">
    <source>
        <dbReference type="Proteomes" id="UP000638353"/>
    </source>
</evidence>
<dbReference type="EMBL" id="BMVC01000006">
    <property type="protein sequence ID" value="GHC95960.1"/>
    <property type="molecule type" value="Genomic_DNA"/>
</dbReference>
<dbReference type="AlphaFoldDB" id="A0A919CAJ8"/>